<dbReference type="STRING" id="290318.Cvib_0144"/>
<dbReference type="eggNOG" id="ENOG50303G5">
    <property type="taxonomic scope" value="Bacteria"/>
</dbReference>
<dbReference type="EMBL" id="CP000607">
    <property type="protein sequence ID" value="ABP36168.1"/>
    <property type="molecule type" value="Genomic_DNA"/>
</dbReference>
<proteinExistence type="predicted"/>
<gene>
    <name evidence="2" type="ordered locus">Cvib_0144</name>
</gene>
<reference evidence="2" key="1">
    <citation type="submission" date="2007-03" db="EMBL/GenBank/DDBJ databases">
        <title>Complete sequence of Prosthecochloris vibrioformis DSM 265.</title>
        <authorList>
            <consortium name="US DOE Joint Genome Institute"/>
            <person name="Copeland A."/>
            <person name="Lucas S."/>
            <person name="Lapidus A."/>
            <person name="Barry K."/>
            <person name="Detter J.C."/>
            <person name="Glavina del Rio T."/>
            <person name="Hammon N."/>
            <person name="Israni S."/>
            <person name="Pitluck S."/>
            <person name="Schmutz J."/>
            <person name="Larimer F."/>
            <person name="Land M."/>
            <person name="Hauser L."/>
            <person name="Mikhailova N."/>
            <person name="Li T."/>
            <person name="Overmann J."/>
            <person name="Schuster S.C."/>
            <person name="Bryant D.A."/>
            <person name="Richardson P."/>
        </authorList>
    </citation>
    <scope>NUCLEOTIDE SEQUENCE [LARGE SCALE GENOMIC DNA]</scope>
    <source>
        <strain evidence="2">DSM 265</strain>
    </source>
</reference>
<organism evidence="2">
    <name type="scientific">Chlorobium phaeovibrioides (strain DSM 265 / 1930)</name>
    <name type="common">Prosthecochloris vibrioformis (strain DSM 265)</name>
    <dbReference type="NCBI Taxonomy" id="290318"/>
    <lineage>
        <taxon>Bacteria</taxon>
        <taxon>Pseudomonadati</taxon>
        <taxon>Chlorobiota</taxon>
        <taxon>Chlorobiia</taxon>
        <taxon>Chlorobiales</taxon>
        <taxon>Chlorobiaceae</taxon>
        <taxon>Chlorobium/Pelodictyon group</taxon>
        <taxon>Chlorobium</taxon>
    </lineage>
</organism>
<feature type="signal peptide" evidence="1">
    <location>
        <begin position="1"/>
        <end position="21"/>
    </location>
</feature>
<protein>
    <submittedName>
        <fullName evidence="2">SoxXA-binding protein SoxK</fullName>
    </submittedName>
</protein>
<dbReference type="AlphaFoldDB" id="A4SCF9"/>
<sequence>MKKVISLLSLLVLMPSGSMLLADPAGECAALIGQAEAANKEAIAHNNEWRDTAKRIKEAKAALEKGQVDEATTIATLALTQGRQAVAQDEYMDKNWEMMIPRH</sequence>
<accession>A4SCF9</accession>
<evidence type="ECO:0000313" key="2">
    <source>
        <dbReference type="EMBL" id="ABP36168.1"/>
    </source>
</evidence>
<feature type="chain" id="PRO_5002672304" evidence="1">
    <location>
        <begin position="22"/>
        <end position="103"/>
    </location>
</feature>
<dbReference type="OrthoDB" id="598454at2"/>
<dbReference type="KEGG" id="pvi:Cvib_0144"/>
<dbReference type="HOGENOM" id="CLU_2274704_0_0_10"/>
<keyword evidence="1" id="KW-0732">Signal</keyword>
<evidence type="ECO:0000256" key="1">
    <source>
        <dbReference type="SAM" id="SignalP"/>
    </source>
</evidence>
<name>A4SCF9_CHLPM</name>